<dbReference type="Gene3D" id="1.20.120.450">
    <property type="entry name" value="dinb family like domain"/>
    <property type="match status" value="1"/>
</dbReference>
<dbReference type="SUPFAM" id="SSF109854">
    <property type="entry name" value="DinB/YfiT-like putative metalloenzymes"/>
    <property type="match status" value="1"/>
</dbReference>
<proteinExistence type="predicted"/>
<sequence length="166" mass="18036">MPTQPEIWLRGPQPGIPALLQPAAHALLQAREDLNAALAAFPDERLWDRPAGVASVGFHLQHIAGVQDRMLTYARGEHLSATQFADLKQEGQPATGQTTVAELLTRLSTQTDRTVAALAQTDPDTLPDYRTVGRAALPSTVIGLLFHAAEHTMRHVGQCLVTVKMY</sequence>
<organism evidence="2 3">
    <name type="scientific">Fibrella rubiginis</name>
    <dbReference type="NCBI Taxonomy" id="2817060"/>
    <lineage>
        <taxon>Bacteria</taxon>
        <taxon>Pseudomonadati</taxon>
        <taxon>Bacteroidota</taxon>
        <taxon>Cytophagia</taxon>
        <taxon>Cytophagales</taxon>
        <taxon>Spirosomataceae</taxon>
        <taxon>Fibrella</taxon>
    </lineage>
</organism>
<evidence type="ECO:0000259" key="1">
    <source>
        <dbReference type="Pfam" id="PF12867"/>
    </source>
</evidence>
<dbReference type="Pfam" id="PF12867">
    <property type="entry name" value="DinB_2"/>
    <property type="match status" value="1"/>
</dbReference>
<keyword evidence="3" id="KW-1185">Reference proteome</keyword>
<evidence type="ECO:0000313" key="2">
    <source>
        <dbReference type="EMBL" id="MBO0936185.1"/>
    </source>
</evidence>
<feature type="domain" description="DinB-like" evidence="1">
    <location>
        <begin position="27"/>
        <end position="159"/>
    </location>
</feature>
<dbReference type="InterPro" id="IPR024775">
    <property type="entry name" value="DinB-like"/>
</dbReference>
<reference evidence="2" key="1">
    <citation type="submission" date="2021-03" db="EMBL/GenBank/DDBJ databases">
        <title>Fibrella sp. HMF5335 genome sequencing and assembly.</title>
        <authorList>
            <person name="Kang H."/>
            <person name="Kim H."/>
            <person name="Bae S."/>
            <person name="Joh K."/>
        </authorList>
    </citation>
    <scope>NUCLEOTIDE SEQUENCE</scope>
    <source>
        <strain evidence="2">HMF5335</strain>
    </source>
</reference>
<protein>
    <submittedName>
        <fullName evidence="2">DinB family protein</fullName>
    </submittedName>
</protein>
<evidence type="ECO:0000313" key="3">
    <source>
        <dbReference type="Proteomes" id="UP000664034"/>
    </source>
</evidence>
<dbReference type="AlphaFoldDB" id="A0A939GEU3"/>
<dbReference type="RefSeq" id="WP_207363722.1">
    <property type="nucleotide sequence ID" value="NZ_JAFMYV010000002.1"/>
</dbReference>
<dbReference type="EMBL" id="JAFMYV010000002">
    <property type="protein sequence ID" value="MBO0936185.1"/>
    <property type="molecule type" value="Genomic_DNA"/>
</dbReference>
<gene>
    <name evidence="2" type="ORF">J2I47_06470</name>
</gene>
<dbReference type="InterPro" id="IPR034660">
    <property type="entry name" value="DinB/YfiT-like"/>
</dbReference>
<accession>A0A939GEU3</accession>
<comment type="caution">
    <text evidence="2">The sequence shown here is derived from an EMBL/GenBank/DDBJ whole genome shotgun (WGS) entry which is preliminary data.</text>
</comment>
<dbReference type="Proteomes" id="UP000664034">
    <property type="component" value="Unassembled WGS sequence"/>
</dbReference>
<name>A0A939GEU3_9BACT</name>